<feature type="chain" id="PRO_5009265188" description="DUF2790 domain-containing protein" evidence="1">
    <location>
        <begin position="20"/>
        <end position="109"/>
    </location>
</feature>
<dbReference type="Pfam" id="PF10976">
    <property type="entry name" value="DUF2790"/>
    <property type="match status" value="1"/>
</dbReference>
<reference evidence="3" key="1">
    <citation type="submission" date="2016-10" db="EMBL/GenBank/DDBJ databases">
        <authorList>
            <person name="Varghese N."/>
            <person name="Submissions S."/>
        </authorList>
    </citation>
    <scope>NUCLEOTIDE SEQUENCE [LARGE SCALE GENOMIC DNA]</scope>
    <source>
        <strain evidence="3">2SM5</strain>
    </source>
</reference>
<dbReference type="Gene3D" id="2.30.140.50">
    <property type="entry name" value="Protein of unknown function DUF2790"/>
    <property type="match status" value="1"/>
</dbReference>
<evidence type="ECO:0000256" key="1">
    <source>
        <dbReference type="SAM" id="SignalP"/>
    </source>
</evidence>
<proteinExistence type="predicted"/>
<keyword evidence="3" id="KW-1185">Reference proteome</keyword>
<protein>
    <recommendedName>
        <fullName evidence="4">DUF2790 domain-containing protein</fullName>
    </recommendedName>
</protein>
<dbReference type="InterPro" id="IPR021245">
    <property type="entry name" value="DUF2790"/>
</dbReference>
<gene>
    <name evidence="2" type="ORF">SAMN05216198_3485</name>
</gene>
<dbReference type="RefSeq" id="WP_090275467.1">
    <property type="nucleotide sequence ID" value="NZ_LT629748.1"/>
</dbReference>
<dbReference type="OrthoDB" id="6903098at2"/>
<dbReference type="NCBIfam" id="NF041599">
    <property type="entry name" value="reg_PtrA_PA2808"/>
    <property type="match status" value="1"/>
</dbReference>
<feature type="signal peptide" evidence="1">
    <location>
        <begin position="1"/>
        <end position="19"/>
    </location>
</feature>
<evidence type="ECO:0000313" key="2">
    <source>
        <dbReference type="EMBL" id="SDT03959.1"/>
    </source>
</evidence>
<keyword evidence="1" id="KW-0732">Signal</keyword>
<organism evidence="2 3">
    <name type="scientific">Halopseudomonas litoralis</name>
    <dbReference type="NCBI Taxonomy" id="797277"/>
    <lineage>
        <taxon>Bacteria</taxon>
        <taxon>Pseudomonadati</taxon>
        <taxon>Pseudomonadota</taxon>
        <taxon>Gammaproteobacteria</taxon>
        <taxon>Pseudomonadales</taxon>
        <taxon>Pseudomonadaceae</taxon>
        <taxon>Halopseudomonas</taxon>
    </lineage>
</organism>
<evidence type="ECO:0000313" key="3">
    <source>
        <dbReference type="Proteomes" id="UP000243426"/>
    </source>
</evidence>
<name>A0A1H1X5V4_9GAMM</name>
<dbReference type="AlphaFoldDB" id="A0A1H1X5V4"/>
<sequence length="109" mass="12297">MINKIAAFSIMFFSSFALAEGSTDTVYGEMIKKNEKKWREYALSMGKNPPETEHYRYGMKLDVEKVLHLTSRNIGCGVMPAQMAYKDSNDELRILEYRTSGTKCPGDGG</sequence>
<dbReference type="EMBL" id="LT629748">
    <property type="protein sequence ID" value="SDT03959.1"/>
    <property type="molecule type" value="Genomic_DNA"/>
</dbReference>
<accession>A0A1H1X5V4</accession>
<dbReference type="Proteomes" id="UP000243426">
    <property type="component" value="Chromosome I"/>
</dbReference>
<evidence type="ECO:0008006" key="4">
    <source>
        <dbReference type="Google" id="ProtNLM"/>
    </source>
</evidence>